<protein>
    <submittedName>
        <fullName evidence="3">Nitrate reductase molybdenum cofactor assembly chaperone</fullName>
    </submittedName>
</protein>
<dbReference type="SUPFAM" id="SSF89155">
    <property type="entry name" value="TorD-like"/>
    <property type="match status" value="1"/>
</dbReference>
<dbReference type="Proteomes" id="UP001552594">
    <property type="component" value="Unassembled WGS sequence"/>
</dbReference>
<dbReference type="Pfam" id="PF02613">
    <property type="entry name" value="Nitrate_red_del"/>
    <property type="match status" value="1"/>
</dbReference>
<evidence type="ECO:0000256" key="1">
    <source>
        <dbReference type="ARBA" id="ARBA00023063"/>
    </source>
</evidence>
<dbReference type="InterPro" id="IPR020945">
    <property type="entry name" value="DMSO/NO3_reduct_chaperone"/>
</dbReference>
<sequence length="203" mass="22234">MTAATTAIHQAASLLLAYPDTDWPERLQLIQDALRSVPGESGQLLTAFCREAAAVPALELQARYVTTFDRSRRRSLHLTYYTDGDTRRRGASLVRLRSLMRAHGWQPAEGELPDFLPALLEFAARCPEAGRQSLTGHHAALVLLHEALEKHHSPYAAVVRAVLLTLPAPSPADRRHARQLARTGPPAETVGLAPYSAREGGPR</sequence>
<gene>
    <name evidence="3" type="primary">narJ</name>
    <name evidence="3" type="ORF">AB0L16_16800</name>
</gene>
<name>A0ABV3JZ19_STRON</name>
<evidence type="ECO:0000313" key="4">
    <source>
        <dbReference type="Proteomes" id="UP001552594"/>
    </source>
</evidence>
<organism evidence="3 4">
    <name type="scientific">Streptomyces orinoci</name>
    <name type="common">Streptoverticillium orinoci</name>
    <dbReference type="NCBI Taxonomy" id="67339"/>
    <lineage>
        <taxon>Bacteria</taxon>
        <taxon>Bacillati</taxon>
        <taxon>Actinomycetota</taxon>
        <taxon>Actinomycetes</taxon>
        <taxon>Kitasatosporales</taxon>
        <taxon>Streptomycetaceae</taxon>
        <taxon>Streptomyces</taxon>
    </lineage>
</organism>
<keyword evidence="1" id="KW-0534">Nitrate assimilation</keyword>
<accession>A0ABV3JZ19</accession>
<dbReference type="RefSeq" id="WP_109280517.1">
    <property type="nucleotide sequence ID" value="NZ_JBFAUK010000012.1"/>
</dbReference>
<evidence type="ECO:0000313" key="3">
    <source>
        <dbReference type="EMBL" id="MEV5508117.1"/>
    </source>
</evidence>
<dbReference type="InterPro" id="IPR003765">
    <property type="entry name" value="NO3_reductase_chaperone_NarJ"/>
</dbReference>
<dbReference type="NCBIfam" id="TIGR00684">
    <property type="entry name" value="narJ"/>
    <property type="match status" value="1"/>
</dbReference>
<proteinExistence type="predicted"/>
<dbReference type="PANTHER" id="PTHR43680">
    <property type="entry name" value="NITRATE REDUCTASE MOLYBDENUM COFACTOR ASSEMBLY CHAPERONE"/>
    <property type="match status" value="1"/>
</dbReference>
<evidence type="ECO:0000256" key="2">
    <source>
        <dbReference type="SAM" id="MobiDB-lite"/>
    </source>
</evidence>
<dbReference type="Gene3D" id="1.10.3480.10">
    <property type="entry name" value="TorD-like"/>
    <property type="match status" value="1"/>
</dbReference>
<comment type="caution">
    <text evidence="3">The sequence shown here is derived from an EMBL/GenBank/DDBJ whole genome shotgun (WGS) entry which is preliminary data.</text>
</comment>
<feature type="region of interest" description="Disordered" evidence="2">
    <location>
        <begin position="174"/>
        <end position="203"/>
    </location>
</feature>
<keyword evidence="4" id="KW-1185">Reference proteome</keyword>
<reference evidence="3 4" key="1">
    <citation type="submission" date="2024-06" db="EMBL/GenBank/DDBJ databases">
        <title>The Natural Products Discovery Center: Release of the First 8490 Sequenced Strains for Exploring Actinobacteria Biosynthetic Diversity.</title>
        <authorList>
            <person name="Kalkreuter E."/>
            <person name="Kautsar S.A."/>
            <person name="Yang D."/>
            <person name="Bader C.D."/>
            <person name="Teijaro C.N."/>
            <person name="Fluegel L."/>
            <person name="Davis C.M."/>
            <person name="Simpson J.R."/>
            <person name="Lauterbach L."/>
            <person name="Steele A.D."/>
            <person name="Gui C."/>
            <person name="Meng S."/>
            <person name="Li G."/>
            <person name="Viehrig K."/>
            <person name="Ye F."/>
            <person name="Su P."/>
            <person name="Kiefer A.F."/>
            <person name="Nichols A."/>
            <person name="Cepeda A.J."/>
            <person name="Yan W."/>
            <person name="Fan B."/>
            <person name="Jiang Y."/>
            <person name="Adhikari A."/>
            <person name="Zheng C.-J."/>
            <person name="Schuster L."/>
            <person name="Cowan T.M."/>
            <person name="Smanski M.J."/>
            <person name="Chevrette M.G."/>
            <person name="De Carvalho L.P.S."/>
            <person name="Shen B."/>
        </authorList>
    </citation>
    <scope>NUCLEOTIDE SEQUENCE [LARGE SCALE GENOMIC DNA]</scope>
    <source>
        <strain evidence="3 4">NPDC052347</strain>
    </source>
</reference>
<dbReference type="EMBL" id="JBFAUK010000012">
    <property type="protein sequence ID" value="MEV5508117.1"/>
    <property type="molecule type" value="Genomic_DNA"/>
</dbReference>
<dbReference type="InterPro" id="IPR036411">
    <property type="entry name" value="TorD-like_sf"/>
</dbReference>
<dbReference type="PANTHER" id="PTHR43680:SF2">
    <property type="entry name" value="NITRATE REDUCTASE MOLYBDENUM COFACTOR ASSEMBLY CHAPERONE NARJ"/>
    <property type="match status" value="1"/>
</dbReference>